<dbReference type="AlphaFoldDB" id="A0A176W4X8"/>
<sequence>MVVVLFMEPDGSLAVDDEIHVDISFDEVVDLLSAGRILGPLIGRVHRIPDSEALGEHESAGLVDSVNQPVELAPVDLHCGIAACMHGKWKPIAASCQLEKTVQGKGEEKEAIARET</sequence>
<name>A0A176W4X8_MARPO</name>
<dbReference type="EMBL" id="LVLJ01001770">
    <property type="protein sequence ID" value="OAE28084.1"/>
    <property type="molecule type" value="Genomic_DNA"/>
</dbReference>
<gene>
    <name evidence="1" type="ORF">AXG93_4577s1170</name>
</gene>
<evidence type="ECO:0000313" key="1">
    <source>
        <dbReference type="EMBL" id="OAE28084.1"/>
    </source>
</evidence>
<reference evidence="1" key="1">
    <citation type="submission" date="2016-03" db="EMBL/GenBank/DDBJ databases">
        <title>Mechanisms controlling the formation of the plant cell surface in tip-growing cells are functionally conserved among land plants.</title>
        <authorList>
            <person name="Honkanen S."/>
            <person name="Jones V.A."/>
            <person name="Morieri G."/>
            <person name="Champion C."/>
            <person name="Hetherington A.J."/>
            <person name="Kelly S."/>
            <person name="Saint-Marcoux D."/>
            <person name="Proust H."/>
            <person name="Prescott H."/>
            <person name="Dolan L."/>
        </authorList>
    </citation>
    <scope>NUCLEOTIDE SEQUENCE [LARGE SCALE GENOMIC DNA]</scope>
    <source>
        <tissue evidence="1">Whole gametophyte</tissue>
    </source>
</reference>
<organism evidence="1 2">
    <name type="scientific">Marchantia polymorpha subsp. ruderalis</name>
    <dbReference type="NCBI Taxonomy" id="1480154"/>
    <lineage>
        <taxon>Eukaryota</taxon>
        <taxon>Viridiplantae</taxon>
        <taxon>Streptophyta</taxon>
        <taxon>Embryophyta</taxon>
        <taxon>Marchantiophyta</taxon>
        <taxon>Marchantiopsida</taxon>
        <taxon>Marchantiidae</taxon>
        <taxon>Marchantiales</taxon>
        <taxon>Marchantiaceae</taxon>
        <taxon>Marchantia</taxon>
    </lineage>
</organism>
<protein>
    <submittedName>
        <fullName evidence="1">Uncharacterized protein</fullName>
    </submittedName>
</protein>
<accession>A0A176W4X8</accession>
<comment type="caution">
    <text evidence="1">The sequence shown here is derived from an EMBL/GenBank/DDBJ whole genome shotgun (WGS) entry which is preliminary data.</text>
</comment>
<keyword evidence="2" id="KW-1185">Reference proteome</keyword>
<dbReference type="Proteomes" id="UP000077202">
    <property type="component" value="Unassembled WGS sequence"/>
</dbReference>
<proteinExistence type="predicted"/>
<evidence type="ECO:0000313" key="2">
    <source>
        <dbReference type="Proteomes" id="UP000077202"/>
    </source>
</evidence>